<dbReference type="Proteomes" id="UP001163947">
    <property type="component" value="Chromosome"/>
</dbReference>
<dbReference type="EMBL" id="CP106982">
    <property type="protein sequence ID" value="UYF95310.1"/>
    <property type="molecule type" value="Genomic_DNA"/>
</dbReference>
<proteinExistence type="predicted"/>
<evidence type="ECO:0000313" key="2">
    <source>
        <dbReference type="Proteomes" id="UP001163947"/>
    </source>
</evidence>
<organism evidence="1 2">
    <name type="scientific">Rhodococcus aetherivorans</name>
    <dbReference type="NCBI Taxonomy" id="191292"/>
    <lineage>
        <taxon>Bacteria</taxon>
        <taxon>Bacillati</taxon>
        <taxon>Actinomycetota</taxon>
        <taxon>Actinomycetes</taxon>
        <taxon>Mycobacteriales</taxon>
        <taxon>Nocardiaceae</taxon>
        <taxon>Rhodococcus</taxon>
    </lineage>
</organism>
<sequence>MDTGVEADGWATRWVEPLADLAAGTTTALVPDVIVTALALGLTHRYVGRTVATDVHGVPVRATVRSVQVRRRRAHLQSRVELAAVDWGGRRVDEVTVVAHGVRVVPGLRTRLSAHRLDVHGTSGVGTVLDWLNSLGHAWVLALDRDGSIRATHRRRRLTALVDATVTDGVARIELGDARCYGVPVPGRLLPPRDVALPPLPGGAGSVCAAREGHLVRFAMQVPAVSYAFDPLGA</sequence>
<gene>
    <name evidence="1" type="ORF">OCS65_05990</name>
</gene>
<dbReference type="AlphaFoldDB" id="A0AA46P5Z7"/>
<protein>
    <submittedName>
        <fullName evidence="1">Uncharacterized protein</fullName>
    </submittedName>
</protein>
<dbReference type="RefSeq" id="WP_202917635.1">
    <property type="nucleotide sequence ID" value="NZ_CM002177.1"/>
</dbReference>
<name>A0AA46P5Z7_9NOCA</name>
<accession>A0AA46P5Z7</accession>
<reference evidence="1" key="1">
    <citation type="submission" date="2022-09" db="EMBL/GenBank/DDBJ databases">
        <title>The genome sequence of Rhodococcus aetherivorans N1.</title>
        <authorList>
            <person name="Jiang W."/>
        </authorList>
    </citation>
    <scope>NUCLEOTIDE SEQUENCE</scope>
    <source>
        <strain evidence="1">N1</strain>
    </source>
</reference>
<evidence type="ECO:0000313" key="1">
    <source>
        <dbReference type="EMBL" id="UYF95310.1"/>
    </source>
</evidence>
<dbReference type="GeneID" id="83619949"/>